<dbReference type="OrthoDB" id="7187024at2"/>
<dbReference type="Proteomes" id="UP000274661">
    <property type="component" value="Unassembled WGS sequence"/>
</dbReference>
<sequence>MIRLLRDQRGGSAAEFALLTPLLLTLLFGIIDAGRLAWLYNQAEKAAQAGARVAVVTTLIPSNLASFKYVGQTVNGVTYTQGDPLQPSALGTITCAQPAATLSCSCTPTAACPVSMSTVSAAGFNAVVSRVTAMLPQAGAANVTVQYEGSGLGYAGDPSGMDISPLVTVRVSGLQFQPLSGYMLLSVTVPALSSTLSAEDSLGAYSN</sequence>
<name>A0A429V6Z0_9SPHN</name>
<comment type="caution">
    <text evidence="2">The sequence shown here is derived from an EMBL/GenBank/DDBJ whole genome shotgun (WGS) entry which is preliminary data.</text>
</comment>
<dbReference type="InterPro" id="IPR012495">
    <property type="entry name" value="TadE-like_dom"/>
</dbReference>
<dbReference type="Pfam" id="PF07811">
    <property type="entry name" value="TadE"/>
    <property type="match status" value="1"/>
</dbReference>
<accession>A0A429V6Z0</accession>
<evidence type="ECO:0000313" key="2">
    <source>
        <dbReference type="EMBL" id="RST29695.1"/>
    </source>
</evidence>
<protein>
    <submittedName>
        <fullName evidence="2">Pilus assembly protein</fullName>
    </submittedName>
</protein>
<keyword evidence="3" id="KW-1185">Reference proteome</keyword>
<organism evidence="2 3">
    <name type="scientific">Sphingomonas ginkgonis</name>
    <dbReference type="NCBI Taxonomy" id="2315330"/>
    <lineage>
        <taxon>Bacteria</taxon>
        <taxon>Pseudomonadati</taxon>
        <taxon>Pseudomonadota</taxon>
        <taxon>Alphaproteobacteria</taxon>
        <taxon>Sphingomonadales</taxon>
        <taxon>Sphingomonadaceae</taxon>
        <taxon>Sphingomonas</taxon>
    </lineage>
</organism>
<evidence type="ECO:0000313" key="3">
    <source>
        <dbReference type="Proteomes" id="UP000274661"/>
    </source>
</evidence>
<evidence type="ECO:0000259" key="1">
    <source>
        <dbReference type="Pfam" id="PF07811"/>
    </source>
</evidence>
<dbReference type="RefSeq" id="WP_126717534.1">
    <property type="nucleotide sequence ID" value="NZ_RWJF01000001.1"/>
</dbReference>
<proteinExistence type="predicted"/>
<dbReference type="EMBL" id="RWJF01000001">
    <property type="protein sequence ID" value="RST29695.1"/>
    <property type="molecule type" value="Genomic_DNA"/>
</dbReference>
<gene>
    <name evidence="2" type="ORF">HMF7854_01780</name>
</gene>
<reference evidence="2 3" key="1">
    <citation type="submission" date="2018-12" db="EMBL/GenBank/DDBJ databases">
        <title>Sphingomonas sp. HMF7854 Genome sequencing and assembly.</title>
        <authorList>
            <person name="Cha I."/>
            <person name="Kang H."/>
            <person name="Kim H."/>
            <person name="Kang J."/>
            <person name="Joh K."/>
        </authorList>
    </citation>
    <scope>NUCLEOTIDE SEQUENCE [LARGE SCALE GENOMIC DNA]</scope>
    <source>
        <strain evidence="2 3">HMF7854</strain>
    </source>
</reference>
<feature type="domain" description="TadE-like" evidence="1">
    <location>
        <begin position="10"/>
        <end position="52"/>
    </location>
</feature>
<dbReference type="AlphaFoldDB" id="A0A429V6Z0"/>